<dbReference type="InterPro" id="IPR008638">
    <property type="entry name" value="FhaB/CdiA-like_TPS"/>
</dbReference>
<dbReference type="EMBL" id="CP061799">
    <property type="protein sequence ID" value="QTA83003.1"/>
    <property type="molecule type" value="Genomic_DNA"/>
</dbReference>
<keyword evidence="2" id="KW-0732">Signal</keyword>
<evidence type="ECO:0000313" key="5">
    <source>
        <dbReference type="Proteomes" id="UP000663720"/>
    </source>
</evidence>
<accession>A0A975BCU3</accession>
<feature type="repeat" description="TPR" evidence="1">
    <location>
        <begin position="722"/>
        <end position="755"/>
    </location>
</feature>
<keyword evidence="1" id="KW-0802">TPR repeat</keyword>
<proteinExistence type="predicted"/>
<dbReference type="InterPro" id="IPR012334">
    <property type="entry name" value="Pectin_lyas_fold"/>
</dbReference>
<dbReference type="SMART" id="SM00028">
    <property type="entry name" value="TPR"/>
    <property type="match status" value="5"/>
</dbReference>
<dbReference type="InterPro" id="IPR024983">
    <property type="entry name" value="CHAT_dom"/>
</dbReference>
<keyword evidence="5" id="KW-1185">Reference proteome</keyword>
<evidence type="ECO:0000259" key="3">
    <source>
        <dbReference type="SMART" id="SM00912"/>
    </source>
</evidence>
<feature type="chain" id="PRO_5037906623" evidence="2">
    <location>
        <begin position="26"/>
        <end position="1370"/>
    </location>
</feature>
<dbReference type="InterPro" id="IPR019734">
    <property type="entry name" value="TPR_rpt"/>
</dbReference>
<dbReference type="Proteomes" id="UP000663720">
    <property type="component" value="Chromosome"/>
</dbReference>
<reference evidence="4" key="1">
    <citation type="journal article" date="2021" name="Microb. Physiol.">
        <title>Proteogenomic Insights into the Physiology of Marine, Sulfate-Reducing, Filamentous Desulfonema limicola and Desulfonema magnum.</title>
        <authorList>
            <person name="Schnaars V."/>
            <person name="Wohlbrand L."/>
            <person name="Scheve S."/>
            <person name="Hinrichs C."/>
            <person name="Reinhardt R."/>
            <person name="Rabus R."/>
        </authorList>
    </citation>
    <scope>NUCLEOTIDE SEQUENCE</scope>
    <source>
        <strain evidence="4">5ac10</strain>
    </source>
</reference>
<dbReference type="SUPFAM" id="SSF48452">
    <property type="entry name" value="TPR-like"/>
    <property type="match status" value="2"/>
</dbReference>
<dbReference type="PANTHER" id="PTHR10098">
    <property type="entry name" value="RAPSYN-RELATED"/>
    <property type="match status" value="1"/>
</dbReference>
<dbReference type="KEGG" id="dli:dnl_53960"/>
<feature type="domain" description="Filamentous haemagglutinin FhaB/tRNA nuclease CdiA-like TPS" evidence="3">
    <location>
        <begin position="19"/>
        <end position="144"/>
    </location>
</feature>
<dbReference type="InterPro" id="IPR011990">
    <property type="entry name" value="TPR-like_helical_dom_sf"/>
</dbReference>
<gene>
    <name evidence="4" type="ORF">dnl_53960</name>
</gene>
<dbReference type="RefSeq" id="WP_207688856.1">
    <property type="nucleotide sequence ID" value="NZ_CP061799.1"/>
</dbReference>
<feature type="signal peptide" evidence="2">
    <location>
        <begin position="1"/>
        <end position="25"/>
    </location>
</feature>
<dbReference type="Pfam" id="PF12770">
    <property type="entry name" value="CHAT"/>
    <property type="match status" value="1"/>
</dbReference>
<dbReference type="NCBIfam" id="TIGR01901">
    <property type="entry name" value="adhes_NPXG"/>
    <property type="match status" value="1"/>
</dbReference>
<dbReference type="SMART" id="SM00912">
    <property type="entry name" value="Haemagg_act"/>
    <property type="match status" value="1"/>
</dbReference>
<dbReference type="Gene3D" id="2.160.20.10">
    <property type="entry name" value="Single-stranded right-handed beta-helix, Pectin lyase-like"/>
    <property type="match status" value="2"/>
</dbReference>
<name>A0A975BCU3_9BACT</name>
<dbReference type="InterPro" id="IPR011050">
    <property type="entry name" value="Pectin_lyase_fold/virulence"/>
</dbReference>
<dbReference type="PROSITE" id="PS50005">
    <property type="entry name" value="TPR"/>
    <property type="match status" value="1"/>
</dbReference>
<dbReference type="Gene3D" id="1.25.40.10">
    <property type="entry name" value="Tetratricopeptide repeat domain"/>
    <property type="match status" value="1"/>
</dbReference>
<evidence type="ECO:0000256" key="2">
    <source>
        <dbReference type="SAM" id="SignalP"/>
    </source>
</evidence>
<organism evidence="4 5">
    <name type="scientific">Desulfonema limicola</name>
    <dbReference type="NCBI Taxonomy" id="45656"/>
    <lineage>
        <taxon>Bacteria</taxon>
        <taxon>Pseudomonadati</taxon>
        <taxon>Thermodesulfobacteriota</taxon>
        <taxon>Desulfobacteria</taxon>
        <taxon>Desulfobacterales</taxon>
        <taxon>Desulfococcaceae</taxon>
        <taxon>Desulfonema</taxon>
    </lineage>
</organism>
<dbReference type="SUPFAM" id="SSF51126">
    <property type="entry name" value="Pectin lyase-like"/>
    <property type="match status" value="1"/>
</dbReference>
<evidence type="ECO:0000256" key="1">
    <source>
        <dbReference type="PROSITE-ProRule" id="PRU00339"/>
    </source>
</evidence>
<sequence>MKKYFFLKYILLCFLSLFNPGLVNAEIITDGSAGLAGKINLKGPDYEIRSEYGHQAGANLFHSFETFNIGNQETAVFTGPGSVQNIISRVTGGSPSMIDGLLRSLIPGADLYFLNPAGVVFGPDASINLEGSFHVSTADYLRMGKDDIFYSSPMENEVLSVSPPSAFGFLDNKIEPTAFDGCNIKSLDETLSVISGDISIKNNTVITLNGGRLNLAGVSSKGEVKIKDSGLDVSEFTNLGDINITGNPEGIPSTIDVRYGSIFIRAGRFVSDNSQIRADMPYLAQNEQASVFDIQADSIEIKNNSLFSTDTFGRINGSDLLISAKESIDISDSIIRAGSIGSKASADAGRLLLQAGNITLKDNTLIQSESKDKSTGRAGNVNIKAYESVILSETSINTFTTGKGSAGNVSVDSSSIILKNNSFIKTESQAQGMAGDINVNADNLSLEGKSSLSSAGTAQNNGGDAGNISINAENSVKLSENSSIKTSAESSGGGRLQVDAGNSLLVINSEMTTSVNKGEQKGGDIRIGNETTGSGPEIVFLNQARITANADKGDGGAIFITAENFIKSNDSLIDASSKRGNDGIIKIYTPETDISAGLLVLPDHYMDASQWVKTPCLQRTSENISRFVIKERDGIPLTFSDWLPSQLSVVSYQLSKDSLYFIDRGDFAGLINYLEKSSRIDIAESILLSCAYNMLGHHKKSLKTLYDIMPVVEKSGNLSDKILFYNTLGDQFLSLGNIEGAIKYIKDALNLAKAEKHPLMNAGALNNLGNIRAVNRDYNGAVRAYNQCLEQVELNDEFSSLRAKVFINKARAEFESGNYEDALMSLEKALSEIRKTPENWHKASDMISLSRLGIQINYHLDKNHIAHDFAGSIENNLLDAVNTGENIQAHRIISYARGLLGQWFEKNQKYQQAVDMTRKAIFSAHQVYAPEILYQWQWQLGRLFAAAGSIDQAVKSYKNAVNTLNPIKLEYFNGSRAGTGSLFENMIRPVYIELSGLLMQEDSGLAAARDILDMLKTAELQDFYQDECLSDHEFNKNWFEGYMPPETALVYPILFSDHLSLLVTFSDCIKRFRVETASDHFDSTVRRFREQMENEQDFLDNAAQLYKWLIQPLEKELASYSVNTIIFAPDGVLRLIPFSTLYDGKHFLVEKYALGIVPAMNLTNLSQAEKVKYQVLINGLSEARHGFAPLEHVKNEVENIQKIIGGKVLLNKEFTTRNLISEFQNKSYNIVHLATHAVFGTNPQETFLLSYDDKLTINKLDMFVRSGQYKGVPLDLLTLSACETASGSERAAFGLAGAALKAGAKSTLATLWETGDKAAFLVVDEFYRQLAVPGTSKAKALQNAQKKIISHLQYKHPSYWASFLLIGNWL</sequence>
<evidence type="ECO:0000313" key="4">
    <source>
        <dbReference type="EMBL" id="QTA83003.1"/>
    </source>
</evidence>
<protein>
    <submittedName>
        <fullName evidence="4">Filamentous hemagglutinin family N-terminal domain-containing protein</fullName>
    </submittedName>
</protein>
<dbReference type="Pfam" id="PF05860">
    <property type="entry name" value="TPS"/>
    <property type="match status" value="1"/>
</dbReference>